<protein>
    <recommendedName>
        <fullName evidence="5">Ig-like domain-containing protein</fullName>
    </recommendedName>
</protein>
<dbReference type="EMBL" id="JBBHLL010000851">
    <property type="protein sequence ID" value="KAK7797350.1"/>
    <property type="molecule type" value="Genomic_DNA"/>
</dbReference>
<dbReference type="GO" id="GO:0005886">
    <property type="term" value="C:plasma membrane"/>
    <property type="evidence" value="ECO:0007669"/>
    <property type="project" value="TreeGrafter"/>
</dbReference>
<dbReference type="FunFam" id="2.60.40.10:FF:000244">
    <property type="entry name" value="carcinoembryonic antigen-related cell adhesion molecule 16"/>
    <property type="match status" value="1"/>
</dbReference>
<organism evidence="6 7">
    <name type="scientific">Myodes glareolus</name>
    <name type="common">Bank vole</name>
    <name type="synonym">Clethrionomys glareolus</name>
    <dbReference type="NCBI Taxonomy" id="447135"/>
    <lineage>
        <taxon>Eukaryota</taxon>
        <taxon>Metazoa</taxon>
        <taxon>Chordata</taxon>
        <taxon>Craniata</taxon>
        <taxon>Vertebrata</taxon>
        <taxon>Euteleostomi</taxon>
        <taxon>Mammalia</taxon>
        <taxon>Eutheria</taxon>
        <taxon>Euarchontoglires</taxon>
        <taxon>Glires</taxon>
        <taxon>Rodentia</taxon>
        <taxon>Myomorpha</taxon>
        <taxon>Muroidea</taxon>
        <taxon>Cricetidae</taxon>
        <taxon>Arvicolinae</taxon>
        <taxon>Myodes</taxon>
    </lineage>
</organism>
<comment type="caution">
    <text evidence="6">The sequence shown here is derived from an EMBL/GenBank/DDBJ whole genome shotgun (WGS) entry which is preliminary data.</text>
</comment>
<dbReference type="InterPro" id="IPR036179">
    <property type="entry name" value="Ig-like_dom_sf"/>
</dbReference>
<evidence type="ECO:0000313" key="6">
    <source>
        <dbReference type="EMBL" id="KAK7797350.1"/>
    </source>
</evidence>
<dbReference type="Gene3D" id="2.60.40.10">
    <property type="entry name" value="Immunoglobulins"/>
    <property type="match status" value="4"/>
</dbReference>
<dbReference type="AlphaFoldDB" id="A0AAW0H4I5"/>
<dbReference type="PROSITE" id="PS50835">
    <property type="entry name" value="IG_LIKE"/>
    <property type="match status" value="1"/>
</dbReference>
<evidence type="ECO:0000256" key="2">
    <source>
        <dbReference type="ARBA" id="ARBA00023180"/>
    </source>
</evidence>
<dbReference type="SMART" id="SM00408">
    <property type="entry name" value="IGc2"/>
    <property type="match status" value="2"/>
</dbReference>
<sequence length="487" mass="54839">MEVILLMSSKESGHSPTHKTKLSDDHTCLTSVFLNSFLVFLLSSWHLSTNAHMTIEKVPTLVAEGDDVLFHVNDLPEDITTIAWFKGLRNTTQGIGAYAPHLNLSRPGPMYSGRETIYRNGSLLIKNVNPMDTGFYTLRTYSHGTMISITSAYLQVYAFIWKCGRLATSSQSTIESLPPSVAEGRNVLLLVRNPPENIVEFVWFKGVVDFKNILGIRNIADRKPTVWGPAYSGRERLYSDGSLLLRGVTQKDRGLYTLRILRADTGNEEALVQLQVETYLSVSCNPLTSSQLMIQPLPQYPAEGESIFLQVHNLPEDVNAFFWYKSKNRTPVLRIVEYVGTTHSITWGLAHKRRGMVYLNGSLTLQNVTEKDAGMYTLEVLNKNFDIQKAYVEFYLKKPVIQPFVQITNTTVAGRRSVIFTCISPDTDVSIRWIFNKTNLQLTERMTLSPTKCGLRIDPVSSTDAGEYQCEVSNRFSSKTSLPVSWP</sequence>
<keyword evidence="1" id="KW-0732">Signal</keyword>
<accession>A0AAW0H4I5</accession>
<dbReference type="SMART" id="SM00409">
    <property type="entry name" value="IG"/>
    <property type="match status" value="4"/>
</dbReference>
<dbReference type="InterPro" id="IPR013106">
    <property type="entry name" value="Ig_V-set"/>
</dbReference>
<dbReference type="InterPro" id="IPR007110">
    <property type="entry name" value="Ig-like_dom"/>
</dbReference>
<evidence type="ECO:0000256" key="1">
    <source>
        <dbReference type="ARBA" id="ARBA00022729"/>
    </source>
</evidence>
<evidence type="ECO:0000313" key="7">
    <source>
        <dbReference type="Proteomes" id="UP001488838"/>
    </source>
</evidence>
<name>A0AAW0H4I5_MYOGA</name>
<reference evidence="6 7" key="1">
    <citation type="journal article" date="2023" name="bioRxiv">
        <title>Conserved and derived expression patterns and positive selection on dental genes reveal complex evolutionary context of ever-growing rodent molars.</title>
        <authorList>
            <person name="Calamari Z.T."/>
            <person name="Song A."/>
            <person name="Cohen E."/>
            <person name="Akter M."/>
            <person name="Roy R.D."/>
            <person name="Hallikas O."/>
            <person name="Christensen M.M."/>
            <person name="Li P."/>
            <person name="Marangoni P."/>
            <person name="Jernvall J."/>
            <person name="Klein O.D."/>
        </authorList>
    </citation>
    <scope>NUCLEOTIDE SEQUENCE [LARGE SCALE GENOMIC DNA]</scope>
    <source>
        <strain evidence="6">V071</strain>
    </source>
</reference>
<dbReference type="Pfam" id="PF07686">
    <property type="entry name" value="V-set"/>
    <property type="match status" value="3"/>
</dbReference>
<gene>
    <name evidence="6" type="ORF">U0070_017124</name>
</gene>
<evidence type="ECO:0000256" key="4">
    <source>
        <dbReference type="ARBA" id="ARBA00038222"/>
    </source>
</evidence>
<dbReference type="InterPro" id="IPR050831">
    <property type="entry name" value="CEA_cell_adhesion"/>
</dbReference>
<dbReference type="SUPFAM" id="SSF48726">
    <property type="entry name" value="Immunoglobulin"/>
    <property type="match status" value="4"/>
</dbReference>
<feature type="domain" description="Ig-like" evidence="5">
    <location>
        <begin position="399"/>
        <end position="485"/>
    </location>
</feature>
<evidence type="ECO:0000259" key="5">
    <source>
        <dbReference type="PROSITE" id="PS50835"/>
    </source>
</evidence>
<keyword evidence="2" id="KW-0325">Glycoprotein</keyword>
<dbReference type="InterPro" id="IPR003599">
    <property type="entry name" value="Ig_sub"/>
</dbReference>
<dbReference type="Pfam" id="PF13927">
    <property type="entry name" value="Ig_3"/>
    <property type="match status" value="1"/>
</dbReference>
<dbReference type="GO" id="GO:1990782">
    <property type="term" value="F:protein tyrosine kinase binding"/>
    <property type="evidence" value="ECO:0007669"/>
    <property type="project" value="TreeGrafter"/>
</dbReference>
<dbReference type="GO" id="GO:0009986">
    <property type="term" value="C:cell surface"/>
    <property type="evidence" value="ECO:0007669"/>
    <property type="project" value="TreeGrafter"/>
</dbReference>
<keyword evidence="7" id="KW-1185">Reference proteome</keyword>
<dbReference type="PANTHER" id="PTHR44427">
    <property type="entry name" value="CARCINOEMBRYONIC ANTIGEN-RELATED CELL ADHESION MOLECULE 19"/>
    <property type="match status" value="1"/>
</dbReference>
<keyword evidence="3" id="KW-0393">Immunoglobulin domain</keyword>
<dbReference type="PANTHER" id="PTHR44427:SF1">
    <property type="entry name" value="CARCINOEMBRYONIC ANTIGEN-RELATED CELL ADHESION MOLECULE 1"/>
    <property type="match status" value="1"/>
</dbReference>
<dbReference type="GO" id="GO:0002682">
    <property type="term" value="P:regulation of immune system process"/>
    <property type="evidence" value="ECO:0007669"/>
    <property type="project" value="TreeGrafter"/>
</dbReference>
<dbReference type="CDD" id="cd05774">
    <property type="entry name" value="IgV_CEACAM_D1"/>
    <property type="match status" value="2"/>
</dbReference>
<dbReference type="InterPro" id="IPR013783">
    <property type="entry name" value="Ig-like_fold"/>
</dbReference>
<proteinExistence type="inferred from homology"/>
<dbReference type="GO" id="GO:0007165">
    <property type="term" value="P:signal transduction"/>
    <property type="evidence" value="ECO:0007669"/>
    <property type="project" value="TreeGrafter"/>
</dbReference>
<dbReference type="InterPro" id="IPR003598">
    <property type="entry name" value="Ig_sub2"/>
</dbReference>
<dbReference type="Proteomes" id="UP001488838">
    <property type="component" value="Unassembled WGS sequence"/>
</dbReference>
<comment type="similarity">
    <text evidence="4">Belongs to the immunoglobulin superfamily. CEA family.</text>
</comment>
<evidence type="ECO:0000256" key="3">
    <source>
        <dbReference type="ARBA" id="ARBA00023319"/>
    </source>
</evidence>